<evidence type="ECO:0000256" key="2">
    <source>
        <dbReference type="SAM" id="Phobius"/>
    </source>
</evidence>
<keyword evidence="2" id="KW-0472">Membrane</keyword>
<organism evidence="3 4">
    <name type="scientific">Umezawaea tangerina</name>
    <dbReference type="NCBI Taxonomy" id="84725"/>
    <lineage>
        <taxon>Bacteria</taxon>
        <taxon>Bacillati</taxon>
        <taxon>Actinomycetota</taxon>
        <taxon>Actinomycetes</taxon>
        <taxon>Pseudonocardiales</taxon>
        <taxon>Pseudonocardiaceae</taxon>
        <taxon>Umezawaea</taxon>
    </lineage>
</organism>
<dbReference type="AlphaFoldDB" id="A0A2T0SWS5"/>
<sequence length="240" mass="24832">MNEDGDHDAPEVANSTTESSGSTVQSGSIGGDVTVNHNRWTAVAFLSALVAFLAAVVAVVWLVQARERPAVAGAPSAQPTSSASAAASSSVSSSSAAPPPTAASPTAALVPPPAVTTPSTCEGGVRATVEALPEVSGPFDYTAVMACPPATGQEYRVVVEYPVDRNDLDRTEWYAQPDRLPPDLTTFTMQSKPSTPGSTRLIYVISCDPAAYDRWAARAPFGKPITGTAGQAPWCRSPSR</sequence>
<evidence type="ECO:0000313" key="4">
    <source>
        <dbReference type="Proteomes" id="UP000239494"/>
    </source>
</evidence>
<feature type="region of interest" description="Disordered" evidence="1">
    <location>
        <begin position="1"/>
        <end position="27"/>
    </location>
</feature>
<gene>
    <name evidence="3" type="ORF">CLV43_10923</name>
</gene>
<keyword evidence="4" id="KW-1185">Reference proteome</keyword>
<feature type="transmembrane region" description="Helical" evidence="2">
    <location>
        <begin position="40"/>
        <end position="63"/>
    </location>
</feature>
<comment type="caution">
    <text evidence="3">The sequence shown here is derived from an EMBL/GenBank/DDBJ whole genome shotgun (WGS) entry which is preliminary data.</text>
</comment>
<dbReference type="EMBL" id="PVTF01000009">
    <property type="protein sequence ID" value="PRY37803.1"/>
    <property type="molecule type" value="Genomic_DNA"/>
</dbReference>
<feature type="region of interest" description="Disordered" evidence="1">
    <location>
        <begin position="90"/>
        <end position="122"/>
    </location>
</feature>
<feature type="compositionally biased region" description="Polar residues" evidence="1">
    <location>
        <begin position="13"/>
        <end position="27"/>
    </location>
</feature>
<name>A0A2T0SWS5_9PSEU</name>
<proteinExistence type="predicted"/>
<evidence type="ECO:0000313" key="3">
    <source>
        <dbReference type="EMBL" id="PRY37803.1"/>
    </source>
</evidence>
<protein>
    <submittedName>
        <fullName evidence="3">Uncharacterized protein</fullName>
    </submittedName>
</protein>
<keyword evidence="2" id="KW-0812">Transmembrane</keyword>
<keyword evidence="2" id="KW-1133">Transmembrane helix</keyword>
<dbReference type="RefSeq" id="WP_106190705.1">
    <property type="nucleotide sequence ID" value="NZ_PVTF01000009.1"/>
</dbReference>
<accession>A0A2T0SWS5</accession>
<dbReference type="Proteomes" id="UP000239494">
    <property type="component" value="Unassembled WGS sequence"/>
</dbReference>
<reference evidence="3 4" key="1">
    <citation type="submission" date="2018-03" db="EMBL/GenBank/DDBJ databases">
        <title>Genomic Encyclopedia of Archaeal and Bacterial Type Strains, Phase II (KMG-II): from individual species to whole genera.</title>
        <authorList>
            <person name="Goeker M."/>
        </authorList>
    </citation>
    <scope>NUCLEOTIDE SEQUENCE [LARGE SCALE GENOMIC DNA]</scope>
    <source>
        <strain evidence="3 4">DSM 44720</strain>
    </source>
</reference>
<evidence type="ECO:0000256" key="1">
    <source>
        <dbReference type="SAM" id="MobiDB-lite"/>
    </source>
</evidence>